<dbReference type="InterPro" id="IPR001623">
    <property type="entry name" value="DnaJ_domain"/>
</dbReference>
<dbReference type="eggNOG" id="ENOG502RZFG">
    <property type="taxonomic scope" value="Eukaryota"/>
</dbReference>
<sequence>MTKGDFEDENMNNNNNPYDVLGISRTSSSEKARKVFLEKCKRLHPDKRKVHGREEEEENNASFERMKAAYEKILEREKEEKREKEGEEKREEVLEVNDIECGRVAFQEKKFDTAIEFFQKALSSSSHVEKARIYANLSACYLKTNKFKLALEHADASFEVSKKTFPKALFRRAEALEKMREYPRAREALDQMLRMDATFVDEVHPKLRELAVKEREYEKKLAKSEREKEKRKERGRMEGQQPGTMPKWEISKTTAPRGMDDIDAEEEETNEERGVEKEEDEGEEEEEELYEKPMIDGMGLEAIEQMMTLAQIKREEAKAMEYSDDPAPLAPKEEKKNASKDFNFKRCKMCGNVCNVRMMSCSSCCLSLADASSFTPVYNLPKVASGENGDGMEENDDEDDDDKDAYASSSSDDDDDEDNDEMMRQVLPSVAATSEKQKKSLEALARRRNERQQQQQQHQPITNEVKSKDAASSSLWWWQTDPMFAPYLGGAPEHKRGYDPSLQSAYDELKIPLGSGESRVRDAYLNQIMARHPDAAGSKKKLLKAQQAYETIAKDFWRHDSGCASMRKKFDQALKNTTTETQSYDPTKRTIFVSLRVYRDLEAQHTLHSLFENAKDPSRVFVGICWQYKTETTTEVSSKTGERERCVCRLHYAVNRITAKAEEEVAKMKGEQDPEKYLTVDVRKVQLEVQEYEDEKEKKAHNARAIFDGIKNEKEKEWLKNVRETHVNWDSSDGPCYSRHLADRLWGGESHILYVDAKTAFDADWDETLFRELEEAEKDNEADHNNDNGVVLTAHPLGYDLETSPVLNPETYETDHHVFIYGKRIFPSKEERNAPAMLTAHAFGKHFPHFFASKLHAKPERSLKSPFVSNLFTFGPSEAFIRDCPSDVHAPFLYLGEEVSTSIKLFTKNWDARTPPIVPLLHCHDPQHRRESFLEDRRKGRLLYASIYDAGYGTPQAVNRRTRLNEYSCRRIFQIVCDGAVSEDAAGGKVIVRDDDKFNIGNGRRAKEFESFSGVSIREKRITERAKTAGLEREKFEKNEKRKCKFLVPIKTISGTSQVKEFLYASAVNDAF</sequence>
<feature type="compositionally biased region" description="Acidic residues" evidence="2">
    <location>
        <begin position="277"/>
        <end position="289"/>
    </location>
</feature>
<name>K8ECG8_9CHLO</name>
<proteinExistence type="predicted"/>
<dbReference type="InterPro" id="IPR019734">
    <property type="entry name" value="TPR_rpt"/>
</dbReference>
<dbReference type="SMART" id="SM00028">
    <property type="entry name" value="TPR"/>
    <property type="match status" value="3"/>
</dbReference>
<dbReference type="PANTHER" id="PTHR34496">
    <property type="entry name" value="GLCNAC TRANSFERASE-RELATED"/>
    <property type="match status" value="1"/>
</dbReference>
<feature type="compositionally biased region" description="Acidic residues" evidence="2">
    <location>
        <begin position="390"/>
        <end position="403"/>
    </location>
</feature>
<feature type="compositionally biased region" description="Acidic residues" evidence="2">
    <location>
        <begin position="261"/>
        <end position="270"/>
    </location>
</feature>
<dbReference type="KEGG" id="bpg:Bathy03g03830"/>
<dbReference type="CDD" id="cd06257">
    <property type="entry name" value="DnaJ"/>
    <property type="match status" value="1"/>
</dbReference>
<feature type="domain" description="J" evidence="3">
    <location>
        <begin position="504"/>
        <end position="574"/>
    </location>
</feature>
<keyword evidence="1" id="KW-0175">Coiled coil</keyword>
<dbReference type="EMBL" id="FO082276">
    <property type="protein sequence ID" value="CCO15661.1"/>
    <property type="molecule type" value="Genomic_DNA"/>
</dbReference>
<dbReference type="InterPro" id="IPR021067">
    <property type="entry name" value="Glycosyltransferase"/>
</dbReference>
<dbReference type="PROSITE" id="PS50076">
    <property type="entry name" value="DNAJ_2"/>
    <property type="match status" value="2"/>
</dbReference>
<organism evidence="4 5">
    <name type="scientific">Bathycoccus prasinos</name>
    <dbReference type="NCBI Taxonomy" id="41875"/>
    <lineage>
        <taxon>Eukaryota</taxon>
        <taxon>Viridiplantae</taxon>
        <taxon>Chlorophyta</taxon>
        <taxon>Mamiellophyceae</taxon>
        <taxon>Mamiellales</taxon>
        <taxon>Bathycoccaceae</taxon>
        <taxon>Bathycoccus</taxon>
    </lineage>
</organism>
<feature type="coiled-coil region" evidence="1">
    <location>
        <begin position="53"/>
        <end position="94"/>
    </location>
</feature>
<accession>K8ECG8</accession>
<evidence type="ECO:0000256" key="1">
    <source>
        <dbReference type="SAM" id="Coils"/>
    </source>
</evidence>
<evidence type="ECO:0000313" key="5">
    <source>
        <dbReference type="Proteomes" id="UP000198341"/>
    </source>
</evidence>
<dbReference type="InterPro" id="IPR011990">
    <property type="entry name" value="TPR-like_helical_dom_sf"/>
</dbReference>
<evidence type="ECO:0000256" key="2">
    <source>
        <dbReference type="SAM" id="MobiDB-lite"/>
    </source>
</evidence>
<dbReference type="Pfam" id="PF11397">
    <property type="entry name" value="GlcNAc"/>
    <property type="match status" value="1"/>
</dbReference>
<dbReference type="RefSeq" id="XP_007514224.1">
    <property type="nucleotide sequence ID" value="XM_007514162.1"/>
</dbReference>
<feature type="region of interest" description="Disordered" evidence="2">
    <location>
        <begin position="218"/>
        <end position="292"/>
    </location>
</feature>
<evidence type="ECO:0000313" key="4">
    <source>
        <dbReference type="EMBL" id="CCO15661.1"/>
    </source>
</evidence>
<dbReference type="SMART" id="SM00271">
    <property type="entry name" value="DnaJ"/>
    <property type="match status" value="2"/>
</dbReference>
<keyword evidence="5" id="KW-1185">Reference proteome</keyword>
<feature type="compositionally biased region" description="Acidic residues" evidence="2">
    <location>
        <begin position="411"/>
        <end position="420"/>
    </location>
</feature>
<dbReference type="GeneID" id="19016920"/>
<dbReference type="PRINTS" id="PR00625">
    <property type="entry name" value="JDOMAIN"/>
</dbReference>
<feature type="compositionally biased region" description="Acidic residues" evidence="2">
    <location>
        <begin position="1"/>
        <end position="10"/>
    </location>
</feature>
<dbReference type="SUPFAM" id="SSF48452">
    <property type="entry name" value="TPR-like"/>
    <property type="match status" value="1"/>
</dbReference>
<dbReference type="Proteomes" id="UP000198341">
    <property type="component" value="Chromosome 3"/>
</dbReference>
<feature type="region of interest" description="Disordered" evidence="2">
    <location>
        <begin position="445"/>
        <end position="467"/>
    </location>
</feature>
<gene>
    <name evidence="4" type="ORF">Bathy03g03830</name>
</gene>
<dbReference type="InterPro" id="IPR036869">
    <property type="entry name" value="J_dom_sf"/>
</dbReference>
<dbReference type="OrthoDB" id="76265at2759"/>
<dbReference type="AlphaFoldDB" id="K8ECG8"/>
<protein>
    <submittedName>
        <fullName evidence="4">Glycosyltransferase family 60 protein</fullName>
    </submittedName>
</protein>
<feature type="compositionally biased region" description="Basic and acidic residues" evidence="2">
    <location>
        <begin position="218"/>
        <end position="237"/>
    </location>
</feature>
<evidence type="ECO:0000259" key="3">
    <source>
        <dbReference type="PROSITE" id="PS50076"/>
    </source>
</evidence>
<dbReference type="SUPFAM" id="SSF46565">
    <property type="entry name" value="Chaperone J-domain"/>
    <property type="match status" value="2"/>
</dbReference>
<dbReference type="PANTHER" id="PTHR34496:SF9">
    <property type="entry name" value="[SKP1-PROTEIN]-HYDROXYPROLINE N-ACETYLGLUCOSAMINYLTRANSFERASE"/>
    <property type="match status" value="1"/>
</dbReference>
<dbReference type="Pfam" id="PF00226">
    <property type="entry name" value="DnaJ"/>
    <property type="match status" value="1"/>
</dbReference>
<reference evidence="4 5" key="1">
    <citation type="submission" date="2011-10" db="EMBL/GenBank/DDBJ databases">
        <authorList>
            <person name="Genoscope - CEA"/>
        </authorList>
    </citation>
    <scope>NUCLEOTIDE SEQUENCE [LARGE SCALE GENOMIC DNA]</scope>
    <source>
        <strain evidence="4 5">RCC 1105</strain>
    </source>
</reference>
<feature type="region of interest" description="Disordered" evidence="2">
    <location>
        <begin position="382"/>
        <end position="420"/>
    </location>
</feature>
<feature type="region of interest" description="Disordered" evidence="2">
    <location>
        <begin position="1"/>
        <end position="29"/>
    </location>
</feature>
<feature type="domain" description="J" evidence="3">
    <location>
        <begin position="16"/>
        <end position="86"/>
    </location>
</feature>
<dbReference type="Gene3D" id="1.10.287.110">
    <property type="entry name" value="DnaJ domain"/>
    <property type="match status" value="2"/>
</dbReference>
<dbReference type="Gene3D" id="1.25.40.10">
    <property type="entry name" value="Tetratricopeptide repeat domain"/>
    <property type="match status" value="1"/>
</dbReference>